<feature type="non-terminal residue" evidence="1">
    <location>
        <position position="336"/>
    </location>
</feature>
<keyword evidence="2" id="KW-1185">Reference proteome</keyword>
<organism evidence="1 2">
    <name type="scientific">Lepagella muris</name>
    <dbReference type="NCBI Taxonomy" id="3032870"/>
    <lineage>
        <taxon>Bacteria</taxon>
        <taxon>Pseudomonadati</taxon>
        <taxon>Bacteroidota</taxon>
        <taxon>Bacteroidia</taxon>
        <taxon>Bacteroidales</taxon>
        <taxon>Muribaculaceae</taxon>
        <taxon>Lepagella</taxon>
    </lineage>
</organism>
<gene>
    <name evidence="1" type="ORF">E5331_20065</name>
</gene>
<dbReference type="Proteomes" id="UP000306319">
    <property type="component" value="Unassembled WGS sequence"/>
</dbReference>
<evidence type="ECO:0000313" key="2">
    <source>
        <dbReference type="Proteomes" id="UP000306319"/>
    </source>
</evidence>
<accession>A0AC61RAT3</accession>
<name>A0AC61RAT3_9BACT</name>
<reference evidence="1" key="1">
    <citation type="submission" date="2019-04" db="EMBL/GenBank/DDBJ databases">
        <title>Microbes associate with the intestines of laboratory mice.</title>
        <authorList>
            <person name="Navarre W."/>
            <person name="Wong E."/>
            <person name="Huang K."/>
            <person name="Tropini C."/>
            <person name="Ng K."/>
            <person name="Yu B."/>
        </authorList>
    </citation>
    <scope>NUCLEOTIDE SEQUENCE</scope>
    <source>
        <strain evidence="1">NM04_E33</strain>
    </source>
</reference>
<protein>
    <submittedName>
        <fullName evidence="1">IS1182 family transposase</fullName>
    </submittedName>
</protein>
<dbReference type="EMBL" id="SRYB01000077">
    <property type="protein sequence ID" value="TGY74577.1"/>
    <property type="molecule type" value="Genomic_DNA"/>
</dbReference>
<evidence type="ECO:0000313" key="1">
    <source>
        <dbReference type="EMBL" id="TGY74577.1"/>
    </source>
</evidence>
<proteinExistence type="predicted"/>
<comment type="caution">
    <text evidence="1">The sequence shown here is derived from an EMBL/GenBank/DDBJ whole genome shotgun (WGS) entry which is preliminary data.</text>
</comment>
<sequence length="336" mass="38856">MSDNFCKFVLHINNLLSKHNMAKLAIKSDNRKQNLLLPPSLDELVPENHMVRVVDSVIDSLDISDILSTYRGGGNSAFNPRMMLKVLVFAYLSNVYSSRRIEELLRRDVYFMWLAGMKRPDFRTINYYRGKRLKEGFDAVFTQVIQLLHDEGFVSLKVQYIDGTKVESVANKYTFVWRGSVEKYDAKLKAKTEALLQQIEQNHALESGENPVAENLTAEEVARRVERIKEKVDATALSKDESKAIRQIEKDSIPRMNRYREQLATMGERNSFSKTDPDATFMRMKEDAMLNGQLKPGYNVQISTENQFITNFGIYQRPTDTLTMIDYLESFRNRYG</sequence>